<evidence type="ECO:0000313" key="2">
    <source>
        <dbReference type="EMBL" id="HIT99512.1"/>
    </source>
</evidence>
<dbReference type="Proteomes" id="UP000824159">
    <property type="component" value="Unassembled WGS sequence"/>
</dbReference>
<dbReference type="InterPro" id="IPR011055">
    <property type="entry name" value="Dup_hybrid_motif"/>
</dbReference>
<protein>
    <submittedName>
        <fullName evidence="2">M23 family metallopeptidase</fullName>
    </submittedName>
</protein>
<dbReference type="Gene3D" id="2.70.70.10">
    <property type="entry name" value="Glucose Permease (Domain IIA)"/>
    <property type="match status" value="1"/>
</dbReference>
<accession>A0A9D1KUY1</accession>
<evidence type="ECO:0000259" key="1">
    <source>
        <dbReference type="Pfam" id="PF01551"/>
    </source>
</evidence>
<reference evidence="2" key="2">
    <citation type="journal article" date="2021" name="PeerJ">
        <title>Extensive microbial diversity within the chicken gut microbiome revealed by metagenomics and culture.</title>
        <authorList>
            <person name="Gilroy R."/>
            <person name="Ravi A."/>
            <person name="Getino M."/>
            <person name="Pursley I."/>
            <person name="Horton D.L."/>
            <person name="Alikhan N.F."/>
            <person name="Baker D."/>
            <person name="Gharbi K."/>
            <person name="Hall N."/>
            <person name="Watson M."/>
            <person name="Adriaenssens E.M."/>
            <person name="Foster-Nyarko E."/>
            <person name="Jarju S."/>
            <person name="Secka A."/>
            <person name="Antonio M."/>
            <person name="Oren A."/>
            <person name="Chaudhuri R.R."/>
            <person name="La Ragione R."/>
            <person name="Hildebrand F."/>
            <person name="Pallen M.J."/>
        </authorList>
    </citation>
    <scope>NUCLEOTIDE SEQUENCE</scope>
    <source>
        <strain evidence="2">CHK176-22527</strain>
    </source>
</reference>
<gene>
    <name evidence="2" type="ORF">IAD12_04585</name>
</gene>
<feature type="domain" description="M23ase beta-sheet core" evidence="1">
    <location>
        <begin position="93"/>
        <end position="154"/>
    </location>
</feature>
<comment type="caution">
    <text evidence="2">The sequence shown here is derived from an EMBL/GenBank/DDBJ whole genome shotgun (WGS) entry which is preliminary data.</text>
</comment>
<dbReference type="EMBL" id="DVLX01000053">
    <property type="protein sequence ID" value="HIT99512.1"/>
    <property type="molecule type" value="Genomic_DNA"/>
</dbReference>
<dbReference type="Pfam" id="PF01551">
    <property type="entry name" value="Peptidase_M23"/>
    <property type="match status" value="1"/>
</dbReference>
<dbReference type="AlphaFoldDB" id="A0A9D1KUY1"/>
<organism evidence="2 3">
    <name type="scientific">Candidatus Allocopromorpha excrementavium</name>
    <dbReference type="NCBI Taxonomy" id="2840741"/>
    <lineage>
        <taxon>Bacteria</taxon>
        <taxon>Bacillati</taxon>
        <taxon>Bacillota</taxon>
        <taxon>Clostridia</taxon>
        <taxon>Eubacteriales</taxon>
        <taxon>Eubacteriaceae</taxon>
        <taxon>Eubacteriaceae incertae sedis</taxon>
        <taxon>Candidatus Allocopromorpha</taxon>
    </lineage>
</organism>
<dbReference type="SUPFAM" id="SSF51261">
    <property type="entry name" value="Duplicated hybrid motif"/>
    <property type="match status" value="1"/>
</dbReference>
<name>A0A9D1KUY1_9FIRM</name>
<evidence type="ECO:0000313" key="3">
    <source>
        <dbReference type="Proteomes" id="UP000824159"/>
    </source>
</evidence>
<dbReference type="CDD" id="cd12797">
    <property type="entry name" value="M23_peptidase"/>
    <property type="match status" value="1"/>
</dbReference>
<sequence>MKKRIVKQVGMCLLIIIALAIGKVSGADILETGTDVILNQMSEDYSGEDIAQIAKGGARAVSSIPDKVDDAIVFVTGKQLYGDPIEKYSGDRASVFAVGNGQVTAAGENETIGKYVKITHGSDGESLYGNLDEVFAKVPSNVKKGQIIGTYRESAGKDFYYSFTEFD</sequence>
<reference evidence="2" key="1">
    <citation type="submission" date="2020-10" db="EMBL/GenBank/DDBJ databases">
        <authorList>
            <person name="Gilroy R."/>
        </authorList>
    </citation>
    <scope>NUCLEOTIDE SEQUENCE</scope>
    <source>
        <strain evidence="2">CHK176-22527</strain>
    </source>
</reference>
<proteinExistence type="predicted"/>
<dbReference type="InterPro" id="IPR016047">
    <property type="entry name" value="M23ase_b-sheet_dom"/>
</dbReference>